<gene>
    <name evidence="3" type="ORF">EZ242_03090</name>
</gene>
<dbReference type="CDD" id="cd03048">
    <property type="entry name" value="GST_N_Ure2p_like"/>
    <property type="match status" value="1"/>
</dbReference>
<protein>
    <submittedName>
        <fullName evidence="3">Glutathione S-transferase family protein</fullName>
    </submittedName>
</protein>
<dbReference type="GO" id="GO:0016740">
    <property type="term" value="F:transferase activity"/>
    <property type="evidence" value="ECO:0007669"/>
    <property type="project" value="UniProtKB-KW"/>
</dbReference>
<dbReference type="SFLD" id="SFLDG00358">
    <property type="entry name" value="Main_(cytGST)"/>
    <property type="match status" value="1"/>
</dbReference>
<dbReference type="OrthoDB" id="81087at2"/>
<keyword evidence="4" id="KW-1185">Reference proteome</keyword>
<accession>A0A4Z0C3G7</accession>
<dbReference type="SUPFAM" id="SSF52833">
    <property type="entry name" value="Thioredoxin-like"/>
    <property type="match status" value="1"/>
</dbReference>
<sequence length="230" mass="25968">MIDVHSWPTPNGHKVHIMLEECALPYRVHPVNIGKGDQFKPEFLAISPNNKIPAIVDPEGPDGQPIALFESGAILLYLAEKTGRFLASAPRARLDAMQWLMFQMGGVGPMLGQAHHFRLYAPEKIAYAIDRYTNEAKRLYGVIDKRLAQSAYLAGDDYGIADIATFPWLRSWQNQGVELSDYPHLHKWFDGIAARPAVQRGVAVMAELRKPITDQQSRENLFGKTQYERR</sequence>
<dbReference type="Proteomes" id="UP000297564">
    <property type="component" value="Unassembled WGS sequence"/>
</dbReference>
<dbReference type="PROSITE" id="PS50405">
    <property type="entry name" value="GST_CTER"/>
    <property type="match status" value="1"/>
</dbReference>
<proteinExistence type="predicted"/>
<evidence type="ECO:0000313" key="4">
    <source>
        <dbReference type="Proteomes" id="UP000297564"/>
    </source>
</evidence>
<dbReference type="InterPro" id="IPR036282">
    <property type="entry name" value="Glutathione-S-Trfase_C_sf"/>
</dbReference>
<dbReference type="Pfam" id="PF00043">
    <property type="entry name" value="GST_C"/>
    <property type="match status" value="1"/>
</dbReference>
<dbReference type="PANTHER" id="PTHR44051:SF19">
    <property type="entry name" value="DISULFIDE-BOND OXIDOREDUCTASE YFCG"/>
    <property type="match status" value="1"/>
</dbReference>
<dbReference type="SFLD" id="SFLDG01151">
    <property type="entry name" value="Main.2:_Nu-like"/>
    <property type="match status" value="1"/>
</dbReference>
<feature type="domain" description="GST C-terminal" evidence="2">
    <location>
        <begin position="89"/>
        <end position="212"/>
    </location>
</feature>
<comment type="caution">
    <text evidence="3">The sequence shown here is derived from an EMBL/GenBank/DDBJ whole genome shotgun (WGS) entry which is preliminary data.</text>
</comment>
<dbReference type="InterPro" id="IPR004046">
    <property type="entry name" value="GST_C"/>
</dbReference>
<feature type="domain" description="GST N-terminal" evidence="1">
    <location>
        <begin position="1"/>
        <end position="86"/>
    </location>
</feature>
<keyword evidence="3" id="KW-0808">Transferase</keyword>
<dbReference type="SFLD" id="SFLDS00019">
    <property type="entry name" value="Glutathione_Transferase_(cytos"/>
    <property type="match status" value="1"/>
</dbReference>
<dbReference type="RefSeq" id="WP_135283631.1">
    <property type="nucleotide sequence ID" value="NZ_SMLL01000001.1"/>
</dbReference>
<dbReference type="PANTHER" id="PTHR44051">
    <property type="entry name" value="GLUTATHIONE S-TRANSFERASE-RELATED"/>
    <property type="match status" value="1"/>
</dbReference>
<reference evidence="3 4" key="1">
    <citation type="submission" date="2019-03" db="EMBL/GenBank/DDBJ databases">
        <title>Ramlibacter rhizophilus CCTCC AB2015357, whole genome shotgun sequence.</title>
        <authorList>
            <person name="Zhang X."/>
            <person name="Feng G."/>
            <person name="Zhu H."/>
        </authorList>
    </citation>
    <scope>NUCLEOTIDE SEQUENCE [LARGE SCALE GENOMIC DNA]</scope>
    <source>
        <strain evidence="3 4">CCTCC AB2015357</strain>
    </source>
</reference>
<dbReference type="EMBL" id="SMLL01000001">
    <property type="protein sequence ID" value="TFZ04749.1"/>
    <property type="molecule type" value="Genomic_DNA"/>
</dbReference>
<evidence type="ECO:0000313" key="3">
    <source>
        <dbReference type="EMBL" id="TFZ04749.1"/>
    </source>
</evidence>
<organism evidence="3 4">
    <name type="scientific">Ramlibacter rhizophilus</name>
    <dbReference type="NCBI Taxonomy" id="1781167"/>
    <lineage>
        <taxon>Bacteria</taxon>
        <taxon>Pseudomonadati</taxon>
        <taxon>Pseudomonadota</taxon>
        <taxon>Betaproteobacteria</taxon>
        <taxon>Burkholderiales</taxon>
        <taxon>Comamonadaceae</taxon>
        <taxon>Ramlibacter</taxon>
    </lineage>
</organism>
<dbReference type="Gene3D" id="1.20.1050.10">
    <property type="match status" value="1"/>
</dbReference>
<evidence type="ECO:0000259" key="2">
    <source>
        <dbReference type="PROSITE" id="PS50405"/>
    </source>
</evidence>
<dbReference type="InterPro" id="IPR040079">
    <property type="entry name" value="Glutathione_S-Trfase"/>
</dbReference>
<evidence type="ECO:0000259" key="1">
    <source>
        <dbReference type="PROSITE" id="PS50404"/>
    </source>
</evidence>
<dbReference type="SUPFAM" id="SSF47616">
    <property type="entry name" value="GST C-terminal domain-like"/>
    <property type="match status" value="1"/>
</dbReference>
<dbReference type="CDD" id="cd10291">
    <property type="entry name" value="GST_C_YfcG_like"/>
    <property type="match status" value="1"/>
</dbReference>
<dbReference type="InterPro" id="IPR004045">
    <property type="entry name" value="Glutathione_S-Trfase_N"/>
</dbReference>
<dbReference type="AlphaFoldDB" id="A0A4Z0C3G7"/>
<dbReference type="PROSITE" id="PS50404">
    <property type="entry name" value="GST_NTER"/>
    <property type="match status" value="1"/>
</dbReference>
<dbReference type="InterPro" id="IPR010987">
    <property type="entry name" value="Glutathione-S-Trfase_C-like"/>
</dbReference>
<name>A0A4Z0C3G7_9BURK</name>
<dbReference type="InterPro" id="IPR036249">
    <property type="entry name" value="Thioredoxin-like_sf"/>
</dbReference>
<dbReference type="Gene3D" id="3.40.30.10">
    <property type="entry name" value="Glutaredoxin"/>
    <property type="match status" value="1"/>
</dbReference>
<dbReference type="Pfam" id="PF13409">
    <property type="entry name" value="GST_N_2"/>
    <property type="match status" value="1"/>
</dbReference>